<feature type="domain" description="KIB1-4 beta-propeller" evidence="2">
    <location>
        <begin position="64"/>
        <end position="318"/>
    </location>
</feature>
<evidence type="ECO:0000313" key="3">
    <source>
        <dbReference type="EMBL" id="CAI9104046.1"/>
    </source>
</evidence>
<dbReference type="AlphaFoldDB" id="A0AAV1D9T7"/>
<name>A0AAV1D9T7_OLDCO</name>
<evidence type="ECO:0000313" key="4">
    <source>
        <dbReference type="Proteomes" id="UP001161247"/>
    </source>
</evidence>
<dbReference type="PANTHER" id="PTHR40891:SF1">
    <property type="entry name" value="DUF295 DOMAIN-CONTAINING PROTEIN"/>
    <property type="match status" value="1"/>
</dbReference>
<dbReference type="EMBL" id="OX459121">
    <property type="protein sequence ID" value="CAI9104046.1"/>
    <property type="molecule type" value="Genomic_DNA"/>
</dbReference>
<organism evidence="3 4">
    <name type="scientific">Oldenlandia corymbosa var. corymbosa</name>
    <dbReference type="NCBI Taxonomy" id="529605"/>
    <lineage>
        <taxon>Eukaryota</taxon>
        <taxon>Viridiplantae</taxon>
        <taxon>Streptophyta</taxon>
        <taxon>Embryophyta</taxon>
        <taxon>Tracheophyta</taxon>
        <taxon>Spermatophyta</taxon>
        <taxon>Magnoliopsida</taxon>
        <taxon>eudicotyledons</taxon>
        <taxon>Gunneridae</taxon>
        <taxon>Pentapetalae</taxon>
        <taxon>asterids</taxon>
        <taxon>lamiids</taxon>
        <taxon>Gentianales</taxon>
        <taxon>Rubiaceae</taxon>
        <taxon>Rubioideae</taxon>
        <taxon>Spermacoceae</taxon>
        <taxon>Hedyotis-Oldenlandia complex</taxon>
        <taxon>Oldenlandia</taxon>
    </lineage>
</organism>
<dbReference type="InterPro" id="IPR005174">
    <property type="entry name" value="KIB1-4_b-propeller"/>
</dbReference>
<gene>
    <name evidence="3" type="ORF">OLC1_LOCUS13060</name>
</gene>
<protein>
    <submittedName>
        <fullName evidence="3">OLC1v1002653C1</fullName>
    </submittedName>
</protein>
<evidence type="ECO:0000259" key="2">
    <source>
        <dbReference type="Pfam" id="PF03478"/>
    </source>
</evidence>
<keyword evidence="4" id="KW-1185">Reference proteome</keyword>
<feature type="region of interest" description="Disordered" evidence="1">
    <location>
        <begin position="1"/>
        <end position="23"/>
    </location>
</feature>
<feature type="compositionally biased region" description="Low complexity" evidence="1">
    <location>
        <begin position="1"/>
        <end position="11"/>
    </location>
</feature>
<dbReference type="Pfam" id="PF03478">
    <property type="entry name" value="Beta-prop_KIB1-4"/>
    <property type="match status" value="1"/>
</dbReference>
<dbReference type="PANTHER" id="PTHR40891">
    <property type="entry name" value="DUF295 DOMAIN-CONTAINING PROTEIN"/>
    <property type="match status" value="1"/>
</dbReference>
<evidence type="ECO:0000256" key="1">
    <source>
        <dbReference type="SAM" id="MobiDB-lite"/>
    </source>
</evidence>
<dbReference type="Proteomes" id="UP001161247">
    <property type="component" value="Chromosome 4"/>
</dbReference>
<accession>A0AAV1D9T7</accession>
<proteinExistence type="predicted"/>
<reference evidence="3" key="1">
    <citation type="submission" date="2023-03" db="EMBL/GenBank/DDBJ databases">
        <authorList>
            <person name="Julca I."/>
        </authorList>
    </citation>
    <scope>NUCLEOTIDE SEQUENCE</scope>
</reference>
<sequence length="353" mass="39904">MGNQISRWSKQGSRKSSKSKSIAEEKPFSIAKIAPDHVDVDQQPWPCLLISHGTNQKPILTFYNASTEQYQSKLALELVNKTVLKSNGQWLLIQDDINESDYCILNVVTMEKLQLPRLEEDLELNCHGGYFSLSSQNPTASEGDCHAYIMKGADHVNMFWPIGAKEFIRQELVELKREDIRPMTAAVFQGKVYYMTGPELSLYCSEPEIAPSDKVHLREIITEEKMNTLLFNKDRCFLLELCGQLLYIDRVVSDVRQAMFQILRADLEASTWEKVNDIGDDYAIFYDDFGAFAACVAGCGLRGNCVYYPEDDGSLNAYDLGNGGGCFRLLSPLPFTETTSELRWLLISNINSK</sequence>